<evidence type="ECO:0000256" key="5">
    <source>
        <dbReference type="ARBA" id="ARBA00022989"/>
    </source>
</evidence>
<organism evidence="9 10">
    <name type="scientific">Rahnella variigena</name>
    <dbReference type="NCBI Taxonomy" id="574964"/>
    <lineage>
        <taxon>Bacteria</taxon>
        <taxon>Pseudomonadati</taxon>
        <taxon>Pseudomonadota</taxon>
        <taxon>Gammaproteobacteria</taxon>
        <taxon>Enterobacterales</taxon>
        <taxon>Yersiniaceae</taxon>
        <taxon>Rahnella</taxon>
    </lineage>
</organism>
<keyword evidence="5 8" id="KW-1133">Transmembrane helix</keyword>
<gene>
    <name evidence="9" type="ORF">CKQ54_24160</name>
</gene>
<evidence type="ECO:0000313" key="9">
    <source>
        <dbReference type="EMBL" id="RKF66478.1"/>
    </source>
</evidence>
<feature type="transmembrane region" description="Helical" evidence="8">
    <location>
        <begin position="12"/>
        <end position="30"/>
    </location>
</feature>
<feature type="transmembrane region" description="Helical" evidence="8">
    <location>
        <begin position="50"/>
        <end position="76"/>
    </location>
</feature>
<dbReference type="Pfam" id="PF01148">
    <property type="entry name" value="CTP_transf_1"/>
    <property type="match status" value="1"/>
</dbReference>
<dbReference type="EC" id="2.7.7.41" evidence="7"/>
<comment type="similarity">
    <text evidence="2 7">Belongs to the CDS family.</text>
</comment>
<dbReference type="Proteomes" id="UP000284853">
    <property type="component" value="Unassembled WGS sequence"/>
</dbReference>
<dbReference type="PANTHER" id="PTHR43535:SF1">
    <property type="entry name" value="PHOSPHATIDATE CYTIDYLYLTRANSFERASE"/>
    <property type="match status" value="1"/>
</dbReference>
<keyword evidence="4 7" id="KW-0812">Transmembrane</keyword>
<keyword evidence="3 7" id="KW-0808">Transferase</keyword>
<feature type="transmembrane region" description="Helical" evidence="8">
    <location>
        <begin position="96"/>
        <end position="129"/>
    </location>
</feature>
<dbReference type="PROSITE" id="PS01315">
    <property type="entry name" value="CDS"/>
    <property type="match status" value="1"/>
</dbReference>
<evidence type="ECO:0000256" key="2">
    <source>
        <dbReference type="ARBA" id="ARBA00010185"/>
    </source>
</evidence>
<dbReference type="GeneID" id="302711898"/>
<keyword evidence="10" id="KW-1185">Reference proteome</keyword>
<keyword evidence="6 8" id="KW-0472">Membrane</keyword>
<accession>A0ABX9PQU8</accession>
<feature type="transmembrane region" description="Helical" evidence="8">
    <location>
        <begin position="177"/>
        <end position="197"/>
    </location>
</feature>
<proteinExistence type="inferred from homology"/>
<sequence length="309" mass="34305">MSDSAQTLQYCLSGIFGILLFATFILFILIKCKPQRDWLELRQRITSWWVIIFVFSLAMLSPKWLALSFFGLVSFLSLKEYLTLAPTRLSDRIPLLWMYAAIPLQYIWVGMSWYGMFIIFIPIYVFLLLPARMVMIGDTKGFLHSAAVMHWGMMTTVFALSHVAYLLTLSGNTSSAGALLVVFLVAATEINDIAQYLWGKRFGKIKVTPTVSPNKTLAGLAGGIFTTTLLAGIFGPLLTPMNGLHSLSAGLIIGFGGFCGDVVMSAIKRDVGVKDYGNLLPGHGGILDRLDSLIYTAPLFFHFFNYFYG</sequence>
<dbReference type="GO" id="GO:0016779">
    <property type="term" value="F:nucleotidyltransferase activity"/>
    <property type="evidence" value="ECO:0007669"/>
    <property type="project" value="UniProtKB-KW"/>
</dbReference>
<evidence type="ECO:0000256" key="1">
    <source>
        <dbReference type="ARBA" id="ARBA00004141"/>
    </source>
</evidence>
<protein>
    <recommendedName>
        <fullName evidence="7">Phosphatidate cytidylyltransferase</fullName>
        <ecNumber evidence="7">2.7.7.41</ecNumber>
    </recommendedName>
</protein>
<dbReference type="EMBL" id="NSDJ01000002">
    <property type="protein sequence ID" value="RKF66478.1"/>
    <property type="molecule type" value="Genomic_DNA"/>
</dbReference>
<comment type="caution">
    <text evidence="9">The sequence shown here is derived from an EMBL/GenBank/DDBJ whole genome shotgun (WGS) entry which is preliminary data.</text>
</comment>
<evidence type="ECO:0000256" key="3">
    <source>
        <dbReference type="ARBA" id="ARBA00022679"/>
    </source>
</evidence>
<comment type="subcellular location">
    <subcellularLocation>
        <location evidence="1">Membrane</location>
        <topology evidence="1">Multi-pass membrane protein</topology>
    </subcellularLocation>
</comment>
<feature type="transmembrane region" description="Helical" evidence="8">
    <location>
        <begin position="217"/>
        <end position="238"/>
    </location>
</feature>
<dbReference type="PANTHER" id="PTHR43535">
    <property type="entry name" value="PHOSPHATIDATE CYTIDYLYLTRANSFERASE"/>
    <property type="match status" value="1"/>
</dbReference>
<keyword evidence="7 9" id="KW-0548">Nucleotidyltransferase</keyword>
<evidence type="ECO:0000256" key="8">
    <source>
        <dbReference type="SAM" id="Phobius"/>
    </source>
</evidence>
<feature type="transmembrane region" description="Helical" evidence="8">
    <location>
        <begin position="244"/>
        <end position="264"/>
    </location>
</feature>
<dbReference type="RefSeq" id="WP_120163357.1">
    <property type="nucleotide sequence ID" value="NZ_NSDJ01000002.1"/>
</dbReference>
<evidence type="ECO:0000256" key="6">
    <source>
        <dbReference type="ARBA" id="ARBA00023136"/>
    </source>
</evidence>
<comment type="pathway">
    <text evidence="7">Phospholipid metabolism; CDP-diacylglycerol biosynthesis; CDP-diacylglycerol from sn-glycerol 3-phosphate: step 3/3.</text>
</comment>
<reference evidence="9 10" key="1">
    <citation type="submission" date="2017-08" db="EMBL/GenBank/DDBJ databases">
        <title>Comparative genomics of bacteria isolated from necrotic lesions of AOD affected trees.</title>
        <authorList>
            <person name="Doonan J."/>
            <person name="Denman S."/>
            <person name="Mcdonald J.E."/>
        </authorList>
    </citation>
    <scope>NUCLEOTIDE SEQUENCE [LARGE SCALE GENOMIC DNA]</scope>
    <source>
        <strain evidence="9 10">CIP 105588</strain>
    </source>
</reference>
<dbReference type="InterPro" id="IPR000374">
    <property type="entry name" value="PC_trans"/>
</dbReference>
<evidence type="ECO:0000313" key="10">
    <source>
        <dbReference type="Proteomes" id="UP000284853"/>
    </source>
</evidence>
<evidence type="ECO:0000256" key="7">
    <source>
        <dbReference type="RuleBase" id="RU003938"/>
    </source>
</evidence>
<name>A0ABX9PQU8_9GAMM</name>
<evidence type="ECO:0000256" key="4">
    <source>
        <dbReference type="ARBA" id="ARBA00022692"/>
    </source>
</evidence>
<comment type="catalytic activity">
    <reaction evidence="7">
        <text>a 1,2-diacyl-sn-glycero-3-phosphate + CTP + H(+) = a CDP-1,2-diacyl-sn-glycerol + diphosphate</text>
        <dbReference type="Rhea" id="RHEA:16229"/>
        <dbReference type="ChEBI" id="CHEBI:15378"/>
        <dbReference type="ChEBI" id="CHEBI:33019"/>
        <dbReference type="ChEBI" id="CHEBI:37563"/>
        <dbReference type="ChEBI" id="CHEBI:58332"/>
        <dbReference type="ChEBI" id="CHEBI:58608"/>
        <dbReference type="EC" id="2.7.7.41"/>
    </reaction>
</comment>
<feature type="transmembrane region" description="Helical" evidence="8">
    <location>
        <begin position="141"/>
        <end position="165"/>
    </location>
</feature>